<feature type="compositionally biased region" description="Basic and acidic residues" evidence="1">
    <location>
        <begin position="25"/>
        <end position="62"/>
    </location>
</feature>
<dbReference type="OrthoDB" id="4354733at2759"/>
<dbReference type="RefSeq" id="XP_056573839.1">
    <property type="nucleotide sequence ID" value="XM_056728024.1"/>
</dbReference>
<keyword evidence="3" id="KW-1185">Reference proteome</keyword>
<proteinExistence type="predicted"/>
<evidence type="ECO:0000313" key="2">
    <source>
        <dbReference type="EMBL" id="KAJ5355692.1"/>
    </source>
</evidence>
<dbReference type="AlphaFoldDB" id="A0A9W9USH0"/>
<dbReference type="EMBL" id="JAPZBT010000006">
    <property type="protein sequence ID" value="KAJ5355692.1"/>
    <property type="molecule type" value="Genomic_DNA"/>
</dbReference>
<sequence>MAVEPLSTRWSGPNLEMAYASPRFVSEKGSNKGSESRHTKKEESRFRRERDEDGKASSDGRNRRLFGSSDDDGSPAPEGFINHDFRKILDTHPLYRACEAKKGLIGRLVHETLEYYNITASDVQFVGRTEAILPPGKSSVSPAKLTALISAERGLVDNMWLDMARAIRASFQRHGGKTDDPDEKELLLSLVVEFLEINDDYPMYMFPVLEHEEIFKKWPHILIQVLDIHEAHLVSVGCYRRGRKDAAQYNPATVLILARPWSKIDSKAFRDDVVKILDRSNLPMVAVEIGTADHPGEKEHKVEINLDSLHGLNRGLWRPGGHWRRCSHGDAVWRASWWE</sequence>
<feature type="region of interest" description="Disordered" evidence="1">
    <location>
        <begin position="21"/>
        <end position="78"/>
    </location>
</feature>
<organism evidence="2 3">
    <name type="scientific">Penicillium concentricum</name>
    <dbReference type="NCBI Taxonomy" id="293559"/>
    <lineage>
        <taxon>Eukaryota</taxon>
        <taxon>Fungi</taxon>
        <taxon>Dikarya</taxon>
        <taxon>Ascomycota</taxon>
        <taxon>Pezizomycotina</taxon>
        <taxon>Eurotiomycetes</taxon>
        <taxon>Eurotiomycetidae</taxon>
        <taxon>Eurotiales</taxon>
        <taxon>Aspergillaceae</taxon>
        <taxon>Penicillium</taxon>
    </lineage>
</organism>
<protein>
    <submittedName>
        <fullName evidence="2">Uncharacterized protein</fullName>
    </submittedName>
</protein>
<accession>A0A9W9USH0</accession>
<dbReference type="GeneID" id="81467207"/>
<gene>
    <name evidence="2" type="ORF">N7517_010301</name>
</gene>
<evidence type="ECO:0000313" key="3">
    <source>
        <dbReference type="Proteomes" id="UP001147752"/>
    </source>
</evidence>
<reference evidence="2" key="1">
    <citation type="submission" date="2022-12" db="EMBL/GenBank/DDBJ databases">
        <authorList>
            <person name="Petersen C."/>
        </authorList>
    </citation>
    <scope>NUCLEOTIDE SEQUENCE</scope>
    <source>
        <strain evidence="2">IBT 3081</strain>
    </source>
</reference>
<reference evidence="2" key="2">
    <citation type="journal article" date="2023" name="IMA Fungus">
        <title>Comparative genomic study of the Penicillium genus elucidates a diverse pangenome and 15 lateral gene transfer events.</title>
        <authorList>
            <person name="Petersen C."/>
            <person name="Sorensen T."/>
            <person name="Nielsen M.R."/>
            <person name="Sondergaard T.E."/>
            <person name="Sorensen J.L."/>
            <person name="Fitzpatrick D.A."/>
            <person name="Frisvad J.C."/>
            <person name="Nielsen K.L."/>
        </authorList>
    </citation>
    <scope>NUCLEOTIDE SEQUENCE</scope>
    <source>
        <strain evidence="2">IBT 3081</strain>
    </source>
</reference>
<evidence type="ECO:0000256" key="1">
    <source>
        <dbReference type="SAM" id="MobiDB-lite"/>
    </source>
</evidence>
<dbReference type="Proteomes" id="UP001147752">
    <property type="component" value="Unassembled WGS sequence"/>
</dbReference>
<comment type="caution">
    <text evidence="2">The sequence shown here is derived from an EMBL/GenBank/DDBJ whole genome shotgun (WGS) entry which is preliminary data.</text>
</comment>
<name>A0A9W9USH0_9EURO</name>